<dbReference type="Gene3D" id="2.40.128.110">
    <property type="entry name" value="Lipid/polyisoprenoid-binding, YceI-like"/>
    <property type="match status" value="1"/>
</dbReference>
<organism evidence="2">
    <name type="scientific">freshwater metagenome</name>
    <dbReference type="NCBI Taxonomy" id="449393"/>
    <lineage>
        <taxon>unclassified sequences</taxon>
        <taxon>metagenomes</taxon>
        <taxon>ecological metagenomes</taxon>
    </lineage>
</organism>
<evidence type="ECO:0000313" key="2">
    <source>
        <dbReference type="EMBL" id="CAB4322664.1"/>
    </source>
</evidence>
<name>A0A6J5Y922_9ZZZZ</name>
<dbReference type="EMBL" id="CAEMXZ010000011">
    <property type="protein sequence ID" value="CAB4322664.1"/>
    <property type="molecule type" value="Genomic_DNA"/>
</dbReference>
<dbReference type="SUPFAM" id="SSF101874">
    <property type="entry name" value="YceI-like"/>
    <property type="match status" value="1"/>
</dbReference>
<dbReference type="PANTHER" id="PTHR34406">
    <property type="entry name" value="PROTEIN YCEI"/>
    <property type="match status" value="1"/>
</dbReference>
<dbReference type="PANTHER" id="PTHR34406:SF1">
    <property type="entry name" value="PROTEIN YCEI"/>
    <property type="match status" value="1"/>
</dbReference>
<dbReference type="Pfam" id="PF04264">
    <property type="entry name" value="YceI"/>
    <property type="match status" value="1"/>
</dbReference>
<accession>A0A6J5Y922</accession>
<proteinExistence type="predicted"/>
<evidence type="ECO:0000259" key="1">
    <source>
        <dbReference type="SMART" id="SM00867"/>
    </source>
</evidence>
<protein>
    <submittedName>
        <fullName evidence="2">Unannotated protein</fullName>
    </submittedName>
</protein>
<gene>
    <name evidence="2" type="ORF">UFOPK1392_00400</name>
    <name evidence="3" type="ORF">UFOPK3733_00297</name>
</gene>
<dbReference type="InterPro" id="IPR036761">
    <property type="entry name" value="TTHA0802/YceI-like_sf"/>
</dbReference>
<sequence length="182" mass="19594">MTALADLTPGIWNIDTAHTTVGFTARHLMITKVRGRFGDVIGALTIAEDPLQSDVQATIAMGSIDTGAEARDGHLRSPEFFDVENHPNMTFASTEIRGSANGAEFVLVGDLTVRGVTKSVELDLEFEGVNPDPWGGTRVGFTAEGEINRRDFGLDFQVALDNGSVLVSEKIKIHLDVQAVRA</sequence>
<feature type="domain" description="Lipid/polyisoprenoid-binding YceI-like" evidence="1">
    <location>
        <begin position="11"/>
        <end position="180"/>
    </location>
</feature>
<dbReference type="EMBL" id="CAFBNC010000008">
    <property type="protein sequence ID" value="CAB4924830.1"/>
    <property type="molecule type" value="Genomic_DNA"/>
</dbReference>
<dbReference type="SMART" id="SM00867">
    <property type="entry name" value="YceI"/>
    <property type="match status" value="1"/>
</dbReference>
<dbReference type="InterPro" id="IPR007372">
    <property type="entry name" value="Lipid/polyisoprenoid-bd_YceI"/>
</dbReference>
<dbReference type="AlphaFoldDB" id="A0A6J5Y922"/>
<reference evidence="2" key="1">
    <citation type="submission" date="2020-05" db="EMBL/GenBank/DDBJ databases">
        <authorList>
            <person name="Chiriac C."/>
            <person name="Salcher M."/>
            <person name="Ghai R."/>
            <person name="Kavagutti S V."/>
        </authorList>
    </citation>
    <scope>NUCLEOTIDE SEQUENCE</scope>
</reference>
<evidence type="ECO:0000313" key="3">
    <source>
        <dbReference type="EMBL" id="CAB4924830.1"/>
    </source>
</evidence>